<protein>
    <submittedName>
        <fullName evidence="1">Uncharacterized protein</fullName>
    </submittedName>
</protein>
<dbReference type="AlphaFoldDB" id="A0A1M5MR84"/>
<evidence type="ECO:0000313" key="2">
    <source>
        <dbReference type="Proteomes" id="UP000184485"/>
    </source>
</evidence>
<organism evidence="1 2">
    <name type="scientific">Kaistia soli DSM 19436</name>
    <dbReference type="NCBI Taxonomy" id="1122133"/>
    <lineage>
        <taxon>Bacteria</taxon>
        <taxon>Pseudomonadati</taxon>
        <taxon>Pseudomonadota</taxon>
        <taxon>Alphaproteobacteria</taxon>
        <taxon>Hyphomicrobiales</taxon>
        <taxon>Kaistiaceae</taxon>
        <taxon>Kaistia</taxon>
    </lineage>
</organism>
<accession>A0A1M5MR84</accession>
<dbReference type="RefSeq" id="WP_175561931.1">
    <property type="nucleotide sequence ID" value="NZ_FQUP01000007.1"/>
</dbReference>
<dbReference type="Proteomes" id="UP000184485">
    <property type="component" value="Unassembled WGS sequence"/>
</dbReference>
<dbReference type="EMBL" id="FQUP01000007">
    <property type="protein sequence ID" value="SHG79735.1"/>
    <property type="molecule type" value="Genomic_DNA"/>
</dbReference>
<dbReference type="STRING" id="1122133.SAMN02745157_4858"/>
<keyword evidence="2" id="KW-1185">Reference proteome</keyword>
<proteinExistence type="predicted"/>
<reference evidence="1 2" key="1">
    <citation type="submission" date="2016-11" db="EMBL/GenBank/DDBJ databases">
        <authorList>
            <person name="Jaros S."/>
            <person name="Januszkiewicz K."/>
            <person name="Wedrychowicz H."/>
        </authorList>
    </citation>
    <scope>NUCLEOTIDE SEQUENCE [LARGE SCALE GENOMIC DNA]</scope>
    <source>
        <strain evidence="1 2">DSM 19436</strain>
    </source>
</reference>
<evidence type="ECO:0000313" key="1">
    <source>
        <dbReference type="EMBL" id="SHG79735.1"/>
    </source>
</evidence>
<sequence>MTIHGFIDPPSPFASVEEWEAFVRDVEDLEDQSPEVARELREARRIIAEKKAANA</sequence>
<gene>
    <name evidence="1" type="ORF">SAMN02745157_4858</name>
</gene>
<name>A0A1M5MR84_9HYPH</name>